<evidence type="ECO:0000259" key="3">
    <source>
        <dbReference type="PROSITE" id="PS50850"/>
    </source>
</evidence>
<dbReference type="Gene3D" id="1.20.1250.20">
    <property type="entry name" value="MFS general substrate transporter like domains"/>
    <property type="match status" value="1"/>
</dbReference>
<feature type="domain" description="Major facilitator superfamily (MFS) profile" evidence="3">
    <location>
        <begin position="13"/>
        <end position="204"/>
    </location>
</feature>
<accession>A0A7M5UN57</accession>
<feature type="transmembrane region" description="Helical" evidence="2">
    <location>
        <begin position="51"/>
        <end position="73"/>
    </location>
</feature>
<keyword evidence="5" id="KW-1185">Reference proteome</keyword>
<evidence type="ECO:0000256" key="2">
    <source>
        <dbReference type="SAM" id="Phobius"/>
    </source>
</evidence>
<proteinExistence type="predicted"/>
<dbReference type="SUPFAM" id="SSF103473">
    <property type="entry name" value="MFS general substrate transporter"/>
    <property type="match status" value="1"/>
</dbReference>
<keyword evidence="2" id="KW-0812">Transmembrane</keyword>
<keyword evidence="2" id="KW-1133">Transmembrane helix</keyword>
<protein>
    <recommendedName>
        <fullName evidence="3">Major facilitator superfamily (MFS) profile domain-containing protein</fullName>
    </recommendedName>
</protein>
<reference evidence="4" key="1">
    <citation type="submission" date="2021-01" db="UniProtKB">
        <authorList>
            <consortium name="EnsemblMetazoa"/>
        </authorList>
    </citation>
    <scope>IDENTIFICATION</scope>
</reference>
<feature type="transmembrane region" description="Helical" evidence="2">
    <location>
        <begin position="149"/>
        <end position="168"/>
    </location>
</feature>
<evidence type="ECO:0000313" key="4">
    <source>
        <dbReference type="EnsemblMetazoa" id="CLYHEMP012305.3"/>
    </source>
</evidence>
<feature type="transmembrane region" description="Helical" evidence="2">
    <location>
        <begin position="15"/>
        <end position="39"/>
    </location>
</feature>
<evidence type="ECO:0000256" key="1">
    <source>
        <dbReference type="ARBA" id="ARBA00004141"/>
    </source>
</evidence>
<sequence length="204" mass="23876">MNYTKWLQQRETFKWLAYLMIFLYGLENQTTKYFLLYYFKDRFHIQTAQAVIYYSVTEAIYSVAQIIGGAVIGRYTDRTRNLRRVVVGVMLLSFGGNFYVLHGQLWLVILGRFLMGFPESLQTAVIGEVRRSYQNEQEKLKRVISWFEVFNQLGINIGAGLPILFTGFRIRIGYLKLDKYNMVNLLIAVIFFCSRVVGKPKDPF</sequence>
<dbReference type="EnsemblMetazoa" id="CLYHEMT012305.3">
    <property type="protein sequence ID" value="CLYHEMP012305.3"/>
    <property type="gene ID" value="CLYHEMG012305"/>
</dbReference>
<dbReference type="OrthoDB" id="6017186at2759"/>
<comment type="subcellular location">
    <subcellularLocation>
        <location evidence="1">Membrane</location>
        <topology evidence="1">Multi-pass membrane protein</topology>
    </subcellularLocation>
</comment>
<feature type="transmembrane region" description="Helical" evidence="2">
    <location>
        <begin position="180"/>
        <end position="198"/>
    </location>
</feature>
<evidence type="ECO:0000313" key="5">
    <source>
        <dbReference type="Proteomes" id="UP000594262"/>
    </source>
</evidence>
<dbReference type="InterPro" id="IPR011701">
    <property type="entry name" value="MFS"/>
</dbReference>
<dbReference type="InterPro" id="IPR020846">
    <property type="entry name" value="MFS_dom"/>
</dbReference>
<dbReference type="InterPro" id="IPR036259">
    <property type="entry name" value="MFS_trans_sf"/>
</dbReference>
<dbReference type="PROSITE" id="PS50850">
    <property type="entry name" value="MFS"/>
    <property type="match status" value="1"/>
</dbReference>
<name>A0A7M5UN57_9CNID</name>
<dbReference type="Proteomes" id="UP000594262">
    <property type="component" value="Unplaced"/>
</dbReference>
<dbReference type="AlphaFoldDB" id="A0A7M5UN57"/>
<keyword evidence="2" id="KW-0472">Membrane</keyword>
<dbReference type="GO" id="GO:0016020">
    <property type="term" value="C:membrane"/>
    <property type="evidence" value="ECO:0007669"/>
    <property type="project" value="UniProtKB-SubCell"/>
</dbReference>
<feature type="transmembrane region" description="Helical" evidence="2">
    <location>
        <begin position="85"/>
        <end position="109"/>
    </location>
</feature>
<dbReference type="GO" id="GO:0022857">
    <property type="term" value="F:transmembrane transporter activity"/>
    <property type="evidence" value="ECO:0007669"/>
    <property type="project" value="InterPro"/>
</dbReference>
<dbReference type="Pfam" id="PF07690">
    <property type="entry name" value="MFS_1"/>
    <property type="match status" value="1"/>
</dbReference>
<organism evidence="4 5">
    <name type="scientific">Clytia hemisphaerica</name>
    <dbReference type="NCBI Taxonomy" id="252671"/>
    <lineage>
        <taxon>Eukaryota</taxon>
        <taxon>Metazoa</taxon>
        <taxon>Cnidaria</taxon>
        <taxon>Hydrozoa</taxon>
        <taxon>Hydroidolina</taxon>
        <taxon>Leptothecata</taxon>
        <taxon>Obeliida</taxon>
        <taxon>Clytiidae</taxon>
        <taxon>Clytia</taxon>
    </lineage>
</organism>